<feature type="region of interest" description="Disordered" evidence="1">
    <location>
        <begin position="1"/>
        <end position="35"/>
    </location>
</feature>
<reference evidence="2" key="1">
    <citation type="journal article" date="2016" name="Biosci. Biotechnol. Biochem.">
        <title>Bioconversion of AHX to AOH by resting cells of Burkholderia contaminans CH-1.</title>
        <authorList>
            <person name="Choi J.H."/>
            <person name="Kikuchi A."/>
            <person name="Pumkaeo P."/>
            <person name="Hirai H."/>
            <person name="Tokuyama S."/>
            <person name="Kawagishi H."/>
        </authorList>
    </citation>
    <scope>NUCLEOTIDE SEQUENCE</scope>
    <source>
        <strain evidence="2">CH-1</strain>
    </source>
</reference>
<proteinExistence type="predicted"/>
<reference evidence="2" key="2">
    <citation type="journal article" date="2017" name="Genome Announc.">
        <title>High-Quality Draft Genome Sequence of Burkholderia contaminans CH-1, a Gram-Negative Bacterium That Metabolizes 2-Azahypoxanthine, a Plant Growth-Regulating Compound.</title>
        <authorList>
            <person name="Choi J.-H."/>
            <person name="Sugiura H."/>
            <person name="Moriuchi R."/>
            <person name="Kawagishi H."/>
            <person name="Dohra H."/>
        </authorList>
    </citation>
    <scope>NUCLEOTIDE SEQUENCE</scope>
    <source>
        <strain evidence="2">CH-1</strain>
    </source>
</reference>
<protein>
    <submittedName>
        <fullName evidence="2">Uncharacterized protein</fullName>
    </submittedName>
</protein>
<evidence type="ECO:0000256" key="1">
    <source>
        <dbReference type="SAM" id="MobiDB-lite"/>
    </source>
</evidence>
<organism evidence="2">
    <name type="scientific">Burkholderia contaminans</name>
    <dbReference type="NCBI Taxonomy" id="488447"/>
    <lineage>
        <taxon>Bacteria</taxon>
        <taxon>Pseudomonadati</taxon>
        <taxon>Pseudomonadota</taxon>
        <taxon>Betaproteobacteria</taxon>
        <taxon>Burkholderiales</taxon>
        <taxon>Burkholderiaceae</taxon>
        <taxon>Burkholderia</taxon>
        <taxon>Burkholderia cepacia complex</taxon>
    </lineage>
</organism>
<accession>A0A250L2J2</accession>
<dbReference type="AlphaFoldDB" id="A0A250L2J2"/>
<sequence>MQPAANGEASTCDDAWAGGSVPTPKGRPMMDGGGGVTRGFPLKSGGLSNFIRRSGVTISYSNPFIDLSVHKKCPDLSNFCLCCFRNGLLHDKFGLALT</sequence>
<gene>
    <name evidence="2" type="ORF">BCCH1_12540</name>
</gene>
<dbReference type="EMBL" id="AP018357">
    <property type="protein sequence ID" value="BBA38833.1"/>
    <property type="molecule type" value="Genomic_DNA"/>
</dbReference>
<evidence type="ECO:0000313" key="2">
    <source>
        <dbReference type="EMBL" id="BBA38833.1"/>
    </source>
</evidence>
<name>A0A250L2J2_9BURK</name>